<evidence type="ECO:0000256" key="2">
    <source>
        <dbReference type="ARBA" id="ARBA00006683"/>
    </source>
</evidence>
<evidence type="ECO:0000256" key="8">
    <source>
        <dbReference type="ARBA" id="ARBA00023136"/>
    </source>
</evidence>
<dbReference type="InterPro" id="IPR027417">
    <property type="entry name" value="P-loop_NTPase"/>
</dbReference>
<dbReference type="Pfam" id="PF10609">
    <property type="entry name" value="ParA"/>
    <property type="match status" value="1"/>
</dbReference>
<evidence type="ECO:0000256" key="7">
    <source>
        <dbReference type="ARBA" id="ARBA00022989"/>
    </source>
</evidence>
<comment type="caution">
    <text evidence="12">The sequence shown here is derived from an EMBL/GenBank/DDBJ whole genome shotgun (WGS) entry which is preliminary data.</text>
</comment>
<dbReference type="NCBIfam" id="TIGR01007">
    <property type="entry name" value="eps_fam"/>
    <property type="match status" value="1"/>
</dbReference>
<evidence type="ECO:0000256" key="5">
    <source>
        <dbReference type="ARBA" id="ARBA00022741"/>
    </source>
</evidence>
<keyword evidence="7 10" id="KW-1133">Transmembrane helix</keyword>
<dbReference type="InterPro" id="IPR003856">
    <property type="entry name" value="LPS_length_determ_N"/>
</dbReference>
<dbReference type="CDD" id="cd05387">
    <property type="entry name" value="BY-kinase"/>
    <property type="match status" value="1"/>
</dbReference>
<accession>A0ABP7KVZ8</accession>
<comment type="subcellular location">
    <subcellularLocation>
        <location evidence="1">Cell membrane</location>
        <topology evidence="1">Multi-pass membrane protein</topology>
    </subcellularLocation>
</comment>
<dbReference type="InterPro" id="IPR050445">
    <property type="entry name" value="Bact_polysacc_biosynth/exp"/>
</dbReference>
<keyword evidence="13" id="KW-1185">Reference proteome</keyword>
<protein>
    <submittedName>
        <fullName evidence="12">Polysaccharide biosynthesis tyrosine autokinase</fullName>
    </submittedName>
</protein>
<keyword evidence="4 10" id="KW-0812">Transmembrane</keyword>
<keyword evidence="5" id="KW-0547">Nucleotide-binding</keyword>
<evidence type="ECO:0000256" key="6">
    <source>
        <dbReference type="ARBA" id="ARBA00022840"/>
    </source>
</evidence>
<dbReference type="InterPro" id="IPR005702">
    <property type="entry name" value="Wzc-like_C"/>
</dbReference>
<feature type="compositionally biased region" description="Basic residues" evidence="9">
    <location>
        <begin position="445"/>
        <end position="461"/>
    </location>
</feature>
<feature type="transmembrane region" description="Helical" evidence="10">
    <location>
        <begin position="175"/>
        <end position="194"/>
    </location>
</feature>
<keyword evidence="3" id="KW-1003">Cell membrane</keyword>
<evidence type="ECO:0000256" key="3">
    <source>
        <dbReference type="ARBA" id="ARBA00022475"/>
    </source>
</evidence>
<keyword evidence="8 10" id="KW-0472">Membrane</keyword>
<evidence type="ECO:0000256" key="10">
    <source>
        <dbReference type="SAM" id="Phobius"/>
    </source>
</evidence>
<evidence type="ECO:0000256" key="1">
    <source>
        <dbReference type="ARBA" id="ARBA00004651"/>
    </source>
</evidence>
<dbReference type="SUPFAM" id="SSF52540">
    <property type="entry name" value="P-loop containing nucleoside triphosphate hydrolases"/>
    <property type="match status" value="1"/>
</dbReference>
<evidence type="ECO:0000313" key="13">
    <source>
        <dbReference type="Proteomes" id="UP001501803"/>
    </source>
</evidence>
<dbReference type="Gene3D" id="3.40.50.300">
    <property type="entry name" value="P-loop containing nucleotide triphosphate hydrolases"/>
    <property type="match status" value="1"/>
</dbReference>
<feature type="transmembrane region" description="Helical" evidence="10">
    <location>
        <begin position="12"/>
        <end position="33"/>
    </location>
</feature>
<evidence type="ECO:0000259" key="11">
    <source>
        <dbReference type="Pfam" id="PF02706"/>
    </source>
</evidence>
<dbReference type="PANTHER" id="PTHR32309:SF13">
    <property type="entry name" value="FERRIC ENTEROBACTIN TRANSPORT PROTEIN FEPE"/>
    <property type="match status" value="1"/>
</dbReference>
<comment type="similarity">
    <text evidence="2">Belongs to the CpsC/CapA family.</text>
</comment>
<proteinExistence type="inferred from homology"/>
<dbReference type="EMBL" id="BAABCN010000010">
    <property type="protein sequence ID" value="GAA3886975.1"/>
    <property type="molecule type" value="Genomic_DNA"/>
</dbReference>
<dbReference type="PANTHER" id="PTHR32309">
    <property type="entry name" value="TYROSINE-PROTEIN KINASE"/>
    <property type="match status" value="1"/>
</dbReference>
<dbReference type="RefSeq" id="WP_345068393.1">
    <property type="nucleotide sequence ID" value="NZ_BAABCN010000010.1"/>
</dbReference>
<evidence type="ECO:0000256" key="9">
    <source>
        <dbReference type="SAM" id="MobiDB-lite"/>
    </source>
</evidence>
<dbReference type="Pfam" id="PF02706">
    <property type="entry name" value="Wzz"/>
    <property type="match status" value="1"/>
</dbReference>
<feature type="region of interest" description="Disordered" evidence="9">
    <location>
        <begin position="440"/>
        <end position="461"/>
    </location>
</feature>
<evidence type="ECO:0000256" key="4">
    <source>
        <dbReference type="ARBA" id="ARBA00022692"/>
    </source>
</evidence>
<sequence length="461" mass="49289">MDQRGFWNLVRSRWIVIVTFALLGVIAASAYVLTTKPEFTAQTELFVATVGSDNTSELAQGSNYSQQQARNYSVVATRQIVLDPVITALGLDTTSAELSQRVTASVPLNTSLISIAVTDTSPSRAAATANAVATSLVNTVVRLVPKRTDGTSPVRLEAIQNATVPSIPSAPNSRIAILLGLLGGLVLGIACVVIPELVSARIRSVDQIKQIADLSMLGSIDYDRGSAKSPLVTESRPHSLQAEEFRQIRTKLRFLQAGEPHKVFVVTSSIPGEGKSVVSANLAASLAASGTSVCVVEADLRHPALGDYFDLDETVGLTEVLARESALDDAIQAWGPNGLRVLLSGDIPPNPSELLASPRTRQILDELRQRFEVVIIDCPPLLPVTDAAILVGEFGGAILVVGSGRVKVRELRKSIEILNSAGTTVLGTILNLAPRPWMTGFSKQPTKKPRLLRRGRTRRGF</sequence>
<evidence type="ECO:0000313" key="12">
    <source>
        <dbReference type="EMBL" id="GAA3886975.1"/>
    </source>
</evidence>
<organism evidence="12 13">
    <name type="scientific">Leifsonia kafniensis</name>
    <dbReference type="NCBI Taxonomy" id="475957"/>
    <lineage>
        <taxon>Bacteria</taxon>
        <taxon>Bacillati</taxon>
        <taxon>Actinomycetota</taxon>
        <taxon>Actinomycetes</taxon>
        <taxon>Micrococcales</taxon>
        <taxon>Microbacteriaceae</taxon>
        <taxon>Leifsonia</taxon>
    </lineage>
</organism>
<gene>
    <name evidence="12" type="ORF">GCM10022381_31290</name>
</gene>
<keyword evidence="6" id="KW-0067">ATP-binding</keyword>
<reference evidence="13" key="1">
    <citation type="journal article" date="2019" name="Int. J. Syst. Evol. Microbiol.">
        <title>The Global Catalogue of Microorganisms (GCM) 10K type strain sequencing project: providing services to taxonomists for standard genome sequencing and annotation.</title>
        <authorList>
            <consortium name="The Broad Institute Genomics Platform"/>
            <consortium name="The Broad Institute Genome Sequencing Center for Infectious Disease"/>
            <person name="Wu L."/>
            <person name="Ma J."/>
        </authorList>
    </citation>
    <scope>NUCLEOTIDE SEQUENCE [LARGE SCALE GENOMIC DNA]</scope>
    <source>
        <strain evidence="13">JCM 17021</strain>
    </source>
</reference>
<dbReference type="Proteomes" id="UP001501803">
    <property type="component" value="Unassembled WGS sequence"/>
</dbReference>
<name>A0ABP7KVZ8_9MICO</name>
<dbReference type="InterPro" id="IPR033756">
    <property type="entry name" value="YlxH/NBP35"/>
</dbReference>
<feature type="domain" description="Polysaccharide chain length determinant N-terminal" evidence="11">
    <location>
        <begin position="7"/>
        <end position="87"/>
    </location>
</feature>